<feature type="domain" description="Vanin C-terminal" evidence="2">
    <location>
        <begin position="369"/>
        <end position="486"/>
    </location>
</feature>
<evidence type="ECO:0000256" key="1">
    <source>
        <dbReference type="ARBA" id="ARBA00022801"/>
    </source>
</evidence>
<dbReference type="STRING" id="76193.A0A0N1IE60"/>
<dbReference type="InParanoid" id="A0A0N1IE60"/>
<evidence type="ECO:0000313" key="3">
    <source>
        <dbReference type="EMBL" id="KPJ13816.1"/>
    </source>
</evidence>
<dbReference type="Pfam" id="PF19018">
    <property type="entry name" value="Vanin_C"/>
    <property type="match status" value="1"/>
</dbReference>
<gene>
    <name evidence="3" type="ORF">RR48_01397</name>
</gene>
<evidence type="ECO:0000313" key="4">
    <source>
        <dbReference type="Proteomes" id="UP000053240"/>
    </source>
</evidence>
<dbReference type="Proteomes" id="UP000053240">
    <property type="component" value="Unassembled WGS sequence"/>
</dbReference>
<reference evidence="3 4" key="1">
    <citation type="journal article" date="2015" name="Nat. Commun.">
        <title>Outbred genome sequencing and CRISPR/Cas9 gene editing in butterflies.</title>
        <authorList>
            <person name="Li X."/>
            <person name="Fan D."/>
            <person name="Zhang W."/>
            <person name="Liu G."/>
            <person name="Zhang L."/>
            <person name="Zhao L."/>
            <person name="Fang X."/>
            <person name="Chen L."/>
            <person name="Dong Y."/>
            <person name="Chen Y."/>
            <person name="Ding Y."/>
            <person name="Zhao R."/>
            <person name="Feng M."/>
            <person name="Zhu Y."/>
            <person name="Feng Y."/>
            <person name="Jiang X."/>
            <person name="Zhu D."/>
            <person name="Xiang H."/>
            <person name="Feng X."/>
            <person name="Li S."/>
            <person name="Wang J."/>
            <person name="Zhang G."/>
            <person name="Kronforst M.R."/>
            <person name="Wang W."/>
        </authorList>
    </citation>
    <scope>NUCLEOTIDE SEQUENCE [LARGE SCALE GENOMIC DNA]</scope>
    <source>
        <strain evidence="3">Ya'a_city_454_Pm</strain>
        <tissue evidence="3">Whole body</tissue>
    </source>
</reference>
<keyword evidence="1" id="KW-0378">Hydrolase</keyword>
<dbReference type="GO" id="GO:0016787">
    <property type="term" value="F:hydrolase activity"/>
    <property type="evidence" value="ECO:0007669"/>
    <property type="project" value="UniProtKB-KW"/>
</dbReference>
<dbReference type="EMBL" id="KQ460599">
    <property type="protein sequence ID" value="KPJ13816.1"/>
    <property type="molecule type" value="Genomic_DNA"/>
</dbReference>
<keyword evidence="4" id="KW-1185">Reference proteome</keyword>
<dbReference type="InterPro" id="IPR040154">
    <property type="entry name" value="Biotinidase/VNN"/>
</dbReference>
<protein>
    <recommendedName>
        <fullName evidence="2">Vanin C-terminal domain-containing protein</fullName>
    </recommendedName>
</protein>
<sequence>MHVQTLIKACNDNEVSVKYKAAVLPGNLRNGVKDYLAQIKEISNQNVDIVLLPSEVSNSETYGKADCTSDNYDEVFEYFVFTVQIKTLRKGGIKITRNQQYLDYLRMNVVDAREVFLLGARMGRVDRCNNTTTQKIGVKWKEFRVLSDECGAGSLILVHVPFPPFYYKERMGREVDLMEEGTHRKRIYPFLCVPSSVNWGRQRLCNCGCLWAAVASPFKRIQVTACSYTKPLNNYATCNVTSQKTFTTDFGVEFLILMEEDLLLQDLENLKNTKNIIITGDSADNEVYIKGNQLISSWAYISDVNVLSDDGIYIDKAGLKSKGRVMEINKNGKDKHITLSFNSIDIRDIPLEDTNEYIIRPLDLEASVSGYQDIVCDGSFCCQFYIKTRSLGAKATEAHYGLSVYSGVRRMGGQYIGVDSCKLVVCAALYKRTCVLGLESNMDVIFEKISIKGNFTAHHSSQFPVILTTQTSMSSDSFSFVKKLTKDIKKCQPSCQMLKIY</sequence>
<dbReference type="InterPro" id="IPR043957">
    <property type="entry name" value="Vanin_C"/>
</dbReference>
<name>A0A0N1IE60_PAPMA</name>
<proteinExistence type="predicted"/>
<dbReference type="PANTHER" id="PTHR10609">
    <property type="entry name" value="BIOTINIDASE-RELATED"/>
    <property type="match status" value="1"/>
</dbReference>
<dbReference type="AlphaFoldDB" id="A0A0N1IE60"/>
<evidence type="ECO:0000259" key="2">
    <source>
        <dbReference type="Pfam" id="PF19018"/>
    </source>
</evidence>
<accession>A0A0N1IE60</accession>
<organism evidence="3 4">
    <name type="scientific">Papilio machaon</name>
    <name type="common">Old World swallowtail butterfly</name>
    <dbReference type="NCBI Taxonomy" id="76193"/>
    <lineage>
        <taxon>Eukaryota</taxon>
        <taxon>Metazoa</taxon>
        <taxon>Ecdysozoa</taxon>
        <taxon>Arthropoda</taxon>
        <taxon>Hexapoda</taxon>
        <taxon>Insecta</taxon>
        <taxon>Pterygota</taxon>
        <taxon>Neoptera</taxon>
        <taxon>Endopterygota</taxon>
        <taxon>Lepidoptera</taxon>
        <taxon>Glossata</taxon>
        <taxon>Ditrysia</taxon>
        <taxon>Papilionoidea</taxon>
        <taxon>Papilionidae</taxon>
        <taxon>Papilioninae</taxon>
        <taxon>Papilio</taxon>
    </lineage>
</organism>
<dbReference type="PANTHER" id="PTHR10609:SF14">
    <property type="entry name" value="BIOTINIDASE"/>
    <property type="match status" value="1"/>
</dbReference>